<dbReference type="PANTHER" id="PTHR31645:SF0">
    <property type="entry name" value="OLIGOPEPTIDE TRANSPORTER YGL114W-RELATED"/>
    <property type="match status" value="1"/>
</dbReference>
<dbReference type="AlphaFoldDB" id="A0A1M5VJD1"/>
<keyword evidence="5 6" id="KW-0472">Membrane</keyword>
<dbReference type="NCBIfam" id="TIGR00728">
    <property type="entry name" value="OPT_sfam"/>
    <property type="match status" value="1"/>
</dbReference>
<feature type="transmembrane region" description="Helical" evidence="6">
    <location>
        <begin position="389"/>
        <end position="409"/>
    </location>
</feature>
<dbReference type="EMBL" id="FQXR01000004">
    <property type="protein sequence ID" value="SHH75023.1"/>
    <property type="molecule type" value="Genomic_DNA"/>
</dbReference>
<feature type="transmembrane region" description="Helical" evidence="6">
    <location>
        <begin position="534"/>
        <end position="554"/>
    </location>
</feature>
<proteinExistence type="predicted"/>
<dbReference type="NCBIfam" id="TIGR00733">
    <property type="entry name" value="OPT family oligopeptide transporter"/>
    <property type="match status" value="1"/>
</dbReference>
<name>A0A1M5VJD1_9FIRM</name>
<evidence type="ECO:0000256" key="1">
    <source>
        <dbReference type="ARBA" id="ARBA00004141"/>
    </source>
</evidence>
<dbReference type="InterPro" id="IPR045035">
    <property type="entry name" value="YSL-like"/>
</dbReference>
<evidence type="ECO:0000313" key="8">
    <source>
        <dbReference type="Proteomes" id="UP000184389"/>
    </source>
</evidence>
<sequence length="645" mass="67460">MTEQVKKTNEFTPYIPADKIMPEFTATSIIIGIIMSIVFGAANAYIGLRVGMTISASIPAAVISMGIIRGIMKRDSILENNMVQTIGSAGESLAAGAIFTLPALFIWSQELGMAEPNMVEIITASLVGGLLGVFFMIPLRKALVVNEHGTLPYPEGTACAEVLKAGETGGVKAKTVFSGLGIGAIYKFIADGFKLFPSEIEWGIKGYRGAAIGMDVLPALLGVGFIVGPQISAYMLSGAILGWLVIIPLIAHLGQYIPEAIYPASVALSELDYWGIWSNYLRYIGAGAVAFGGILSLIKSMPLIARTFKEAMSGLKASGAGGDSNLRTDADMSMKVALICVIALIIFIAATPIIPVGIAGAILIAIFGFLFATVSARLVGLVGSSNNPVSGMTIATLLVASIIFKAIGFDGEEGMIGALLVGTVICIITAIAGDMSQDLKTGFLVGATPKKQQIGELIGVVASALVIGYVLVLLNKAWGFGSAELPAPQASMMRLVIEGVMNGNLPWVLIFVGIGIGVVVELLGIQILPFAVGLYLPIHLSTPIMVGGIIRGILDSKKAKNKLSEKAADEKINSGVLYSSGLIAGEGLIGILLAILAVIQVGEGSVLDKVAFGDEVLGKYGAVVFFIILIMTLLKYSTWKKTEEN</sequence>
<feature type="transmembrane region" description="Helical" evidence="6">
    <location>
        <begin position="52"/>
        <end position="71"/>
    </location>
</feature>
<feature type="transmembrane region" description="Helical" evidence="6">
    <location>
        <begin position="504"/>
        <end position="528"/>
    </location>
</feature>
<dbReference type="Proteomes" id="UP000184389">
    <property type="component" value="Unassembled WGS sequence"/>
</dbReference>
<feature type="transmembrane region" description="Helical" evidence="6">
    <location>
        <begin position="233"/>
        <end position="253"/>
    </location>
</feature>
<keyword evidence="4 6" id="KW-1133">Transmembrane helix</keyword>
<dbReference type="GO" id="GO:0016020">
    <property type="term" value="C:membrane"/>
    <property type="evidence" value="ECO:0007669"/>
    <property type="project" value="UniProtKB-SubCell"/>
</dbReference>
<evidence type="ECO:0000256" key="2">
    <source>
        <dbReference type="ARBA" id="ARBA00022448"/>
    </source>
</evidence>
<feature type="transmembrane region" description="Helical" evidence="6">
    <location>
        <begin position="121"/>
        <end position="139"/>
    </location>
</feature>
<protein>
    <submittedName>
        <fullName evidence="7">Putative oligopeptide transporter, OPT family</fullName>
    </submittedName>
</protein>
<evidence type="ECO:0000313" key="7">
    <source>
        <dbReference type="EMBL" id="SHH75023.1"/>
    </source>
</evidence>
<gene>
    <name evidence="7" type="ORF">SAMN02745180_00915</name>
</gene>
<keyword evidence="3 6" id="KW-0812">Transmembrane</keyword>
<feature type="transmembrane region" description="Helical" evidence="6">
    <location>
        <begin position="454"/>
        <end position="472"/>
    </location>
</feature>
<dbReference type="PANTHER" id="PTHR31645">
    <property type="entry name" value="OLIGOPEPTIDE TRANSPORTER YGL114W-RELATED"/>
    <property type="match status" value="1"/>
</dbReference>
<feature type="transmembrane region" description="Helical" evidence="6">
    <location>
        <begin position="92"/>
        <end position="109"/>
    </location>
</feature>
<feature type="transmembrane region" description="Helical" evidence="6">
    <location>
        <begin position="415"/>
        <end position="433"/>
    </location>
</feature>
<dbReference type="Pfam" id="PF03169">
    <property type="entry name" value="OPT"/>
    <property type="match status" value="1"/>
</dbReference>
<keyword evidence="8" id="KW-1185">Reference proteome</keyword>
<comment type="subcellular location">
    <subcellularLocation>
        <location evidence="1">Membrane</location>
        <topology evidence="1">Multi-pass membrane protein</topology>
    </subcellularLocation>
</comment>
<dbReference type="InterPro" id="IPR004813">
    <property type="entry name" value="OPT"/>
</dbReference>
<organism evidence="7 8">
    <name type="scientific">Sporanaerobacter acetigenes DSM 13106</name>
    <dbReference type="NCBI Taxonomy" id="1123281"/>
    <lineage>
        <taxon>Bacteria</taxon>
        <taxon>Bacillati</taxon>
        <taxon>Bacillota</taxon>
        <taxon>Tissierellia</taxon>
        <taxon>Tissierellales</taxon>
        <taxon>Sporanaerobacteraceae</taxon>
        <taxon>Sporanaerobacter</taxon>
    </lineage>
</organism>
<feature type="transmembrane region" description="Helical" evidence="6">
    <location>
        <begin position="575"/>
        <end position="599"/>
    </location>
</feature>
<dbReference type="InterPro" id="IPR004814">
    <property type="entry name" value="Oligopep_transpt"/>
</dbReference>
<feature type="transmembrane region" description="Helical" evidence="6">
    <location>
        <begin position="24"/>
        <end position="46"/>
    </location>
</feature>
<feature type="transmembrane region" description="Helical" evidence="6">
    <location>
        <begin position="283"/>
        <end position="305"/>
    </location>
</feature>
<evidence type="ECO:0000256" key="3">
    <source>
        <dbReference type="ARBA" id="ARBA00022692"/>
    </source>
</evidence>
<reference evidence="7 8" key="1">
    <citation type="submission" date="2016-11" db="EMBL/GenBank/DDBJ databases">
        <authorList>
            <person name="Jaros S."/>
            <person name="Januszkiewicz K."/>
            <person name="Wedrychowicz H."/>
        </authorList>
    </citation>
    <scope>NUCLEOTIDE SEQUENCE [LARGE SCALE GENOMIC DNA]</scope>
    <source>
        <strain evidence="7 8">DSM 13106</strain>
    </source>
</reference>
<evidence type="ECO:0000256" key="5">
    <source>
        <dbReference type="ARBA" id="ARBA00023136"/>
    </source>
</evidence>
<evidence type="ECO:0000256" key="4">
    <source>
        <dbReference type="ARBA" id="ARBA00022989"/>
    </source>
</evidence>
<dbReference type="GO" id="GO:0035673">
    <property type="term" value="F:oligopeptide transmembrane transporter activity"/>
    <property type="evidence" value="ECO:0007669"/>
    <property type="project" value="InterPro"/>
</dbReference>
<dbReference type="STRING" id="1123281.SAMN02745180_00915"/>
<keyword evidence="2" id="KW-0813">Transport</keyword>
<feature type="transmembrane region" description="Helical" evidence="6">
    <location>
        <begin position="209"/>
        <end position="227"/>
    </location>
</feature>
<feature type="transmembrane region" description="Helical" evidence="6">
    <location>
        <begin position="619"/>
        <end position="636"/>
    </location>
</feature>
<evidence type="ECO:0000256" key="6">
    <source>
        <dbReference type="SAM" id="Phobius"/>
    </source>
</evidence>
<accession>A0A1M5VJD1</accession>
<feature type="transmembrane region" description="Helical" evidence="6">
    <location>
        <begin position="336"/>
        <end position="354"/>
    </location>
</feature>